<feature type="coiled-coil region" evidence="1">
    <location>
        <begin position="229"/>
        <end position="287"/>
    </location>
</feature>
<evidence type="ECO:0000256" key="1">
    <source>
        <dbReference type="SAM" id="Coils"/>
    </source>
</evidence>
<feature type="non-terminal residue" evidence="2">
    <location>
        <position position="505"/>
    </location>
</feature>
<organism evidence="2 3">
    <name type="scientific">Cynara cardunculus var. scolymus</name>
    <name type="common">Globe artichoke</name>
    <name type="synonym">Cynara scolymus</name>
    <dbReference type="NCBI Taxonomy" id="59895"/>
    <lineage>
        <taxon>Eukaryota</taxon>
        <taxon>Viridiplantae</taxon>
        <taxon>Streptophyta</taxon>
        <taxon>Embryophyta</taxon>
        <taxon>Tracheophyta</taxon>
        <taxon>Spermatophyta</taxon>
        <taxon>Magnoliopsida</taxon>
        <taxon>eudicotyledons</taxon>
        <taxon>Gunneridae</taxon>
        <taxon>Pentapetalae</taxon>
        <taxon>asterids</taxon>
        <taxon>campanulids</taxon>
        <taxon>Asterales</taxon>
        <taxon>Asteraceae</taxon>
        <taxon>Carduoideae</taxon>
        <taxon>Cardueae</taxon>
        <taxon>Carduinae</taxon>
        <taxon>Cynara</taxon>
    </lineage>
</organism>
<gene>
    <name evidence="2" type="ORF">Ccrd_015214</name>
</gene>
<feature type="coiled-coil region" evidence="1">
    <location>
        <begin position="166"/>
        <end position="200"/>
    </location>
</feature>
<dbReference type="AlphaFoldDB" id="A0A124SGH3"/>
<dbReference type="EMBL" id="LEKV01001830">
    <property type="protein sequence ID" value="KVI06408.1"/>
    <property type="molecule type" value="Genomic_DNA"/>
</dbReference>
<dbReference type="PANTHER" id="PTHR36390:SF1">
    <property type="entry name" value="MYOSIN HEAVY CHAIN-LIKE PROTEIN"/>
    <property type="match status" value="1"/>
</dbReference>
<proteinExistence type="predicted"/>
<dbReference type="PANTHER" id="PTHR36390">
    <property type="entry name" value="MYOSIN HEAVY CHAIN-LIKE PROTEIN"/>
    <property type="match status" value="1"/>
</dbReference>
<dbReference type="STRING" id="59895.A0A124SGH3"/>
<keyword evidence="1" id="KW-0175">Coiled coil</keyword>
<accession>A0A124SGH3</accession>
<evidence type="ECO:0000313" key="3">
    <source>
        <dbReference type="Proteomes" id="UP000243975"/>
    </source>
</evidence>
<dbReference type="Gramene" id="KVI06408">
    <property type="protein sequence ID" value="KVI06408"/>
    <property type="gene ID" value="Ccrd_015214"/>
</dbReference>
<reference evidence="2 3" key="1">
    <citation type="journal article" date="2016" name="Sci. Rep.">
        <title>The genome sequence of the outbreeding globe artichoke constructed de novo incorporating a phase-aware low-pass sequencing strategy of F1 progeny.</title>
        <authorList>
            <person name="Scaglione D."/>
            <person name="Reyes-Chin-Wo S."/>
            <person name="Acquadro A."/>
            <person name="Froenicke L."/>
            <person name="Portis E."/>
            <person name="Beitel C."/>
            <person name="Tirone M."/>
            <person name="Mauro R."/>
            <person name="Lo Monaco A."/>
            <person name="Mauromicale G."/>
            <person name="Faccioli P."/>
            <person name="Cattivelli L."/>
            <person name="Rieseberg L."/>
            <person name="Michelmore R."/>
            <person name="Lanteri S."/>
        </authorList>
    </citation>
    <scope>NUCLEOTIDE SEQUENCE [LARGE SCALE GENOMIC DNA]</scope>
    <source>
        <strain evidence="2">2C</strain>
    </source>
</reference>
<dbReference type="OMA" id="LMAMERS"/>
<comment type="caution">
    <text evidence="2">The sequence shown here is derived from an EMBL/GenBank/DDBJ whole genome shotgun (WGS) entry which is preliminary data.</text>
</comment>
<feature type="coiled-coil region" evidence="1">
    <location>
        <begin position="61"/>
        <end position="127"/>
    </location>
</feature>
<keyword evidence="3" id="KW-1185">Reference proteome</keyword>
<dbReference type="Proteomes" id="UP000243975">
    <property type="component" value="Unassembled WGS sequence"/>
</dbReference>
<protein>
    <submittedName>
        <fullName evidence="2">Uncharacterized protein</fullName>
    </submittedName>
</protein>
<name>A0A124SGH3_CYNCS</name>
<sequence>PNSTFSCVKDSVFCKLISEHHKSISSFIRELAEFRLNQTLEEKMSTCSSSGSSYVLDDEELLQFEARCKELRIEKDMLKESSFELIRSLESHARILAETRSNDKKRIQDLERELSNCSQEIDYLQDQLNGRDTEINHMTDYIHNLESKLREKEDFNEIVRSLGQELKVCNLERLALLEKLENKEQELRNSTLSIENLEESISNVALEYQCDIESMKLDLMAMERSFFEAKELQEEAAQGQRRMQELTKTYKLQIQDAQNVTCLVEENKELREKLKTFETNVMLFLQEMNSQFPELLKNQATLSSLSKSENDPRMYSDILSVLLAKLVAQRKSEADSENEMKKLSCQIHEYELLVNQLKEQLRDEKFKAKEEAEDFAQEMAELRYQLTGLLEEEYKRRACIEQRALQRITELEAQVSIYWKRTKENICCCSRPSQCLEVGFQECSDHIQNASEVLKHISLYFDLAHWIFDATRKHQKTAVMSIYQVSWHHSCQMVKFTTFAYGICI</sequence>
<evidence type="ECO:0000313" key="2">
    <source>
        <dbReference type="EMBL" id="KVI06408.1"/>
    </source>
</evidence>
<feature type="coiled-coil region" evidence="1">
    <location>
        <begin position="333"/>
        <end position="392"/>
    </location>
</feature>